<keyword evidence="7" id="KW-1185">Reference proteome</keyword>
<comment type="similarity">
    <text evidence="1">Belongs to the leucine-binding protein family.</text>
</comment>
<proteinExistence type="inferred from homology"/>
<name>A0ABV1RWI2_9BACT</name>
<dbReference type="EMBL" id="JBEOKT010000014">
    <property type="protein sequence ID" value="MER2998764.1"/>
    <property type="molecule type" value="Genomic_DNA"/>
</dbReference>
<dbReference type="Gene3D" id="3.40.50.2300">
    <property type="match status" value="2"/>
</dbReference>
<reference evidence="6 7" key="1">
    <citation type="submission" date="2024-06" db="EMBL/GenBank/DDBJ databases">
        <title>Pontibacter populi HYL7-15.</title>
        <authorList>
            <person name="Kim M.K."/>
        </authorList>
    </citation>
    <scope>NUCLEOTIDE SEQUENCE [LARGE SCALE GENOMIC DNA]</scope>
    <source>
        <strain evidence="6 7">HYL7-15</strain>
    </source>
</reference>
<keyword evidence="2 3" id="KW-0732">Signal</keyword>
<protein>
    <submittedName>
        <fullName evidence="6">ABC transporter substrate-binding protein</fullName>
    </submittedName>
</protein>
<dbReference type="SUPFAM" id="SSF48452">
    <property type="entry name" value="TPR-like"/>
    <property type="match status" value="1"/>
</dbReference>
<evidence type="ECO:0000259" key="4">
    <source>
        <dbReference type="Pfam" id="PF09976"/>
    </source>
</evidence>
<dbReference type="InterPro" id="IPR051010">
    <property type="entry name" value="BCAA_transport"/>
</dbReference>
<evidence type="ECO:0000256" key="3">
    <source>
        <dbReference type="SAM" id="SignalP"/>
    </source>
</evidence>
<feature type="domain" description="Leucine-binding protein" evidence="5">
    <location>
        <begin position="252"/>
        <end position="537"/>
    </location>
</feature>
<dbReference type="InterPro" id="IPR028082">
    <property type="entry name" value="Peripla_BP_I"/>
</dbReference>
<dbReference type="SUPFAM" id="SSF53822">
    <property type="entry name" value="Periplasmic binding protein-like I"/>
    <property type="match status" value="1"/>
</dbReference>
<dbReference type="PANTHER" id="PTHR30483">
    <property type="entry name" value="LEUCINE-SPECIFIC-BINDING PROTEIN"/>
    <property type="match status" value="1"/>
</dbReference>
<dbReference type="Pfam" id="PF09976">
    <property type="entry name" value="TPR_21"/>
    <property type="match status" value="1"/>
</dbReference>
<sequence length="564" mass="64178">MKNNFCKRLFFVLSLTLATPVFAQQNEDVTYSNGKILLQQQRYEQAMAEFMPLTIASSAYAPEASYFYALSAFKAKRYKESQEMLQQLKSQHQDWEQMNDATYLLSNVLFERGNYDEALTQLQQLANTPLANEAASLERFYLQKLTDKKEFEKLVQRYPNDKVLGKTYADKLISVWYNPANKATLERLISKHNLDRSKYLNAAARRKQGYNVALLLPFQLNQDLSHNVRKNQFVNDLYAGMQLAQDVMEEQDIKLNLFTYDAGTDTSTVNRIFSLPEVKQMDLVIGPVYKSSAPIATRFAQQTGIPVINPLSQDIEIAGQNSNVFLFESSVATQARQAAAYAYNTFSPKTAVILFEKSNDDTTFAYYYKEHFKKLGGKIKAYKKINSAQSTTTASTFKNLVLTEVGHMAVFSDKMTAAVNATSKLQSTAAQLPLITYQSWLNINQITLRQLDNLEVYFISPKFVDATSPAVKDFRERYLSRYNIPPSVYAYAGFEMLYFYGSMLQQYGPNLTQALLETGIKPGALYPAVGYTNRSDRNQLHPDNQFVPIIKLENLQPIVVNTVY</sequence>
<feature type="chain" id="PRO_5045138875" evidence="3">
    <location>
        <begin position="24"/>
        <end position="564"/>
    </location>
</feature>
<feature type="domain" description="Ancillary SecYEG translocon subunit/Cell division coordinator CpoB TPR" evidence="4">
    <location>
        <begin position="41"/>
        <end position="128"/>
    </location>
</feature>
<dbReference type="InterPro" id="IPR011990">
    <property type="entry name" value="TPR-like_helical_dom_sf"/>
</dbReference>
<evidence type="ECO:0000259" key="5">
    <source>
        <dbReference type="Pfam" id="PF13458"/>
    </source>
</evidence>
<dbReference type="Gene3D" id="1.25.40.10">
    <property type="entry name" value="Tetratricopeptide repeat domain"/>
    <property type="match status" value="1"/>
</dbReference>
<dbReference type="RefSeq" id="WP_350413216.1">
    <property type="nucleotide sequence ID" value="NZ_JBEOKT010000014.1"/>
</dbReference>
<dbReference type="PANTHER" id="PTHR30483:SF6">
    <property type="entry name" value="PERIPLASMIC BINDING PROTEIN OF ABC TRANSPORTER FOR NATURAL AMINO ACIDS"/>
    <property type="match status" value="1"/>
</dbReference>
<dbReference type="Proteomes" id="UP001476807">
    <property type="component" value="Unassembled WGS sequence"/>
</dbReference>
<dbReference type="InterPro" id="IPR018704">
    <property type="entry name" value="SecYEG/CpoB_TPR"/>
</dbReference>
<feature type="signal peptide" evidence="3">
    <location>
        <begin position="1"/>
        <end position="23"/>
    </location>
</feature>
<evidence type="ECO:0000313" key="6">
    <source>
        <dbReference type="EMBL" id="MER2998764.1"/>
    </source>
</evidence>
<dbReference type="InterPro" id="IPR028081">
    <property type="entry name" value="Leu-bd"/>
</dbReference>
<evidence type="ECO:0000256" key="2">
    <source>
        <dbReference type="ARBA" id="ARBA00022729"/>
    </source>
</evidence>
<organism evidence="6 7">
    <name type="scientific">Pontibacter populi</name>
    <dbReference type="NCBI Taxonomy" id="890055"/>
    <lineage>
        <taxon>Bacteria</taxon>
        <taxon>Pseudomonadati</taxon>
        <taxon>Bacteroidota</taxon>
        <taxon>Cytophagia</taxon>
        <taxon>Cytophagales</taxon>
        <taxon>Hymenobacteraceae</taxon>
        <taxon>Pontibacter</taxon>
    </lineage>
</organism>
<dbReference type="Pfam" id="PF13458">
    <property type="entry name" value="Peripla_BP_6"/>
    <property type="match status" value="1"/>
</dbReference>
<evidence type="ECO:0000313" key="7">
    <source>
        <dbReference type="Proteomes" id="UP001476807"/>
    </source>
</evidence>
<accession>A0ABV1RWI2</accession>
<comment type="caution">
    <text evidence="6">The sequence shown here is derived from an EMBL/GenBank/DDBJ whole genome shotgun (WGS) entry which is preliminary data.</text>
</comment>
<evidence type="ECO:0000256" key="1">
    <source>
        <dbReference type="ARBA" id="ARBA00010062"/>
    </source>
</evidence>
<gene>
    <name evidence="6" type="ORF">ABS362_14515</name>
</gene>